<feature type="region of interest" description="Disordered" evidence="5">
    <location>
        <begin position="659"/>
        <end position="756"/>
    </location>
</feature>
<dbReference type="GO" id="GO:0031124">
    <property type="term" value="P:mRNA 3'-end processing"/>
    <property type="evidence" value="ECO:0007669"/>
    <property type="project" value="InterPro"/>
</dbReference>
<dbReference type="FunFam" id="1.25.40.1040:FF:000005">
    <property type="entry name" value="Cleavage stimulation factor subunit 77"/>
    <property type="match status" value="1"/>
</dbReference>
<feature type="repeat" description="TPR" evidence="4">
    <location>
        <begin position="261"/>
        <end position="294"/>
    </location>
</feature>
<reference evidence="7 8" key="1">
    <citation type="submission" date="2022-03" db="EMBL/GenBank/DDBJ databases">
        <authorList>
            <person name="Nunn A."/>
            <person name="Chopra R."/>
            <person name="Nunn A."/>
            <person name="Contreras Garrido A."/>
        </authorList>
    </citation>
    <scope>NUCLEOTIDE SEQUENCE [LARGE SCALE GENOMIC DNA]</scope>
</reference>
<evidence type="ECO:0000313" key="7">
    <source>
        <dbReference type="EMBL" id="CAH2037100.1"/>
    </source>
</evidence>
<keyword evidence="4" id="KW-0802">TPR repeat</keyword>
<dbReference type="InterPro" id="IPR003107">
    <property type="entry name" value="HAT"/>
</dbReference>
<dbReference type="PANTHER" id="PTHR19980">
    <property type="entry name" value="RNA CLEAVAGE STIMULATION FACTOR"/>
    <property type="match status" value="1"/>
</dbReference>
<dbReference type="GO" id="GO:0003729">
    <property type="term" value="F:mRNA binding"/>
    <property type="evidence" value="ECO:0007669"/>
    <property type="project" value="TreeGrafter"/>
</dbReference>
<evidence type="ECO:0000256" key="1">
    <source>
        <dbReference type="ARBA" id="ARBA00004123"/>
    </source>
</evidence>
<feature type="domain" description="Suppressor of forked" evidence="6">
    <location>
        <begin position="3"/>
        <end position="520"/>
    </location>
</feature>
<evidence type="ECO:0000256" key="5">
    <source>
        <dbReference type="SAM" id="MobiDB-lite"/>
    </source>
</evidence>
<evidence type="ECO:0000313" key="8">
    <source>
        <dbReference type="Proteomes" id="UP000836841"/>
    </source>
</evidence>
<proteinExistence type="predicted"/>
<keyword evidence="2" id="KW-0677">Repeat</keyword>
<feature type="compositionally biased region" description="Polar residues" evidence="5">
    <location>
        <begin position="731"/>
        <end position="756"/>
    </location>
</feature>
<dbReference type="InterPro" id="IPR011990">
    <property type="entry name" value="TPR-like_helical_dom_sf"/>
</dbReference>
<dbReference type="PANTHER" id="PTHR19980:SF0">
    <property type="entry name" value="CLEAVAGE STIMULATION FACTOR SUBUNIT 3"/>
    <property type="match status" value="1"/>
</dbReference>
<dbReference type="AlphaFoldDB" id="A0AAU9RDE7"/>
<feature type="compositionally biased region" description="Polar residues" evidence="5">
    <location>
        <begin position="659"/>
        <end position="675"/>
    </location>
</feature>
<dbReference type="InterPro" id="IPR008847">
    <property type="entry name" value="Suf"/>
</dbReference>
<comment type="subcellular location">
    <subcellularLocation>
        <location evidence="1">Nucleus</location>
    </subcellularLocation>
</comment>
<accession>A0AAU9RDE7</accession>
<feature type="compositionally biased region" description="Low complexity" evidence="5">
    <location>
        <begin position="676"/>
        <end position="685"/>
    </location>
</feature>
<evidence type="ECO:0000256" key="4">
    <source>
        <dbReference type="PROSITE-ProRule" id="PRU00339"/>
    </source>
</evidence>
<dbReference type="EMBL" id="OU466857">
    <property type="protein sequence ID" value="CAH2037100.1"/>
    <property type="molecule type" value="Genomic_DNA"/>
</dbReference>
<dbReference type="InterPro" id="IPR045243">
    <property type="entry name" value="Rna14-like"/>
</dbReference>
<dbReference type="PROSITE" id="PS50005">
    <property type="entry name" value="TPR"/>
    <property type="match status" value="1"/>
</dbReference>
<sequence>MADKYNIEEAEALARRALRLPIAQATPIYEQLLSLYPTSARYWKQYVEAQMAVNNDDATKQIFSRCLLTCLQVPLWQCYIRFIRKVYDKKGAEGQEETTKAFEFMLNYIGTDIASGPIWTEYITFLKSLPEDLQRKIAVRKVYQRAILTPTHHVEQLWKDYENFENSVNRQLAKGLVNEYQPKFNSARAVYRERKKYIEEIDWNMPAVPPTGSSKEEAQWVAWKKFLSFEKGNPQRIDTALSTKRIVYVYEQCLMCLYHYPDVWYDYAEWHVKSGSTDAAIKVFQRALKAIPDSEMLKYAYAELEESRGAIQSAKKLYESILGVSTNSLAHIQFLRFLRRAEGVEAARKYFLDARKSPSCTYHVYIAFATIVFCIDKNPKVAHNIFEEGLKRYMNEPVYILEYADFLTRLNDDINIRALFERALSTLPAEDSAEVWKRFILFEQTYGDLASILKNRVAPRKEAFENCSWNYEIRLRYAQYQVEQRRKEALFGKGEEGSSALESSLQDVASRYSYMDLWPCNSKELDYLARQELLVKNMNKKVEKTNLTHGPAATGSVASSSKVVYPDTTQMVVYDPTIKSEFASSANPVAAAASNTFPSNVAATATYGSASTFDEIPKTTPPALIAFLANLPIVDGPTPNVDVVLSICLQSDLATGQTSKQSSAAKGNVQSQNDPSGSSRGGSQRLSRDRRATKRKDSDRQEEDDTATIQSQPLPTDVFRLRQMRKARGIATSSQTPTGSTSYGSAFSGELSGSTG</sequence>
<evidence type="ECO:0000259" key="6">
    <source>
        <dbReference type="Pfam" id="PF05843"/>
    </source>
</evidence>
<evidence type="ECO:0000256" key="3">
    <source>
        <dbReference type="ARBA" id="ARBA00023242"/>
    </source>
</evidence>
<dbReference type="Gene3D" id="1.25.40.1040">
    <property type="match status" value="1"/>
</dbReference>
<keyword evidence="8" id="KW-1185">Reference proteome</keyword>
<dbReference type="Proteomes" id="UP000836841">
    <property type="component" value="Chromosome 1"/>
</dbReference>
<feature type="compositionally biased region" description="Basic and acidic residues" evidence="5">
    <location>
        <begin position="686"/>
        <end position="699"/>
    </location>
</feature>
<dbReference type="SUPFAM" id="SSF48452">
    <property type="entry name" value="TPR-like"/>
    <property type="match status" value="1"/>
</dbReference>
<evidence type="ECO:0000256" key="2">
    <source>
        <dbReference type="ARBA" id="ARBA00022737"/>
    </source>
</evidence>
<dbReference type="GO" id="GO:0005634">
    <property type="term" value="C:nucleus"/>
    <property type="evidence" value="ECO:0007669"/>
    <property type="project" value="UniProtKB-SubCell"/>
</dbReference>
<dbReference type="InterPro" id="IPR019734">
    <property type="entry name" value="TPR_rpt"/>
</dbReference>
<gene>
    <name evidence="7" type="ORF">TAV2_LOCUS2167</name>
</gene>
<name>A0AAU9RDE7_THLAR</name>
<protein>
    <recommendedName>
        <fullName evidence="6">Suppressor of forked domain-containing protein</fullName>
    </recommendedName>
</protein>
<organism evidence="7 8">
    <name type="scientific">Thlaspi arvense</name>
    <name type="common">Field penny-cress</name>
    <dbReference type="NCBI Taxonomy" id="13288"/>
    <lineage>
        <taxon>Eukaryota</taxon>
        <taxon>Viridiplantae</taxon>
        <taxon>Streptophyta</taxon>
        <taxon>Embryophyta</taxon>
        <taxon>Tracheophyta</taxon>
        <taxon>Spermatophyta</taxon>
        <taxon>Magnoliopsida</taxon>
        <taxon>eudicotyledons</taxon>
        <taxon>Gunneridae</taxon>
        <taxon>Pentapetalae</taxon>
        <taxon>rosids</taxon>
        <taxon>malvids</taxon>
        <taxon>Brassicales</taxon>
        <taxon>Brassicaceae</taxon>
        <taxon>Thlaspideae</taxon>
        <taxon>Thlaspi</taxon>
    </lineage>
</organism>
<dbReference type="SMART" id="SM00386">
    <property type="entry name" value="HAT"/>
    <property type="match status" value="9"/>
</dbReference>
<keyword evidence="3" id="KW-0539">Nucleus</keyword>
<dbReference type="Pfam" id="PF05843">
    <property type="entry name" value="Suf"/>
    <property type="match status" value="1"/>
</dbReference>